<dbReference type="EMBL" id="JBHSAF010000001">
    <property type="protein sequence ID" value="MFC3912522.1"/>
    <property type="molecule type" value="Genomic_DNA"/>
</dbReference>
<evidence type="ECO:0000313" key="2">
    <source>
        <dbReference type="Proteomes" id="UP001595692"/>
    </source>
</evidence>
<name>A0ABV8CJZ2_9GAMM</name>
<gene>
    <name evidence="1" type="ORF">ACFOSS_03440</name>
</gene>
<evidence type="ECO:0000313" key="1">
    <source>
        <dbReference type="EMBL" id="MFC3912522.1"/>
    </source>
</evidence>
<dbReference type="RefSeq" id="WP_377150629.1">
    <property type="nucleotide sequence ID" value="NZ_JBHSAF010000001.1"/>
</dbReference>
<accession>A0ABV8CJZ2</accession>
<comment type="caution">
    <text evidence="1">The sequence shown here is derived from an EMBL/GenBank/DDBJ whole genome shotgun (WGS) entry which is preliminary data.</text>
</comment>
<protein>
    <submittedName>
        <fullName evidence="1">Uncharacterized protein</fullName>
    </submittedName>
</protein>
<sequence>MITPISLITARNCGELRYAVVYETTGAISRLLEKFGLTTDESLLIEYDRDTALEILSSLLWKDMAYGHECMPRHEAVLLAEEILSEYEQTDCRYFSNGNFAQGESWNPLTESTFDSGLIIINPSGNIHLCIWFQDED</sequence>
<keyword evidence="2" id="KW-1185">Reference proteome</keyword>
<proteinExistence type="predicted"/>
<dbReference type="Proteomes" id="UP001595692">
    <property type="component" value="Unassembled WGS sequence"/>
</dbReference>
<reference evidence="2" key="1">
    <citation type="journal article" date="2019" name="Int. J. Syst. Evol. Microbiol.">
        <title>The Global Catalogue of Microorganisms (GCM) 10K type strain sequencing project: providing services to taxonomists for standard genome sequencing and annotation.</title>
        <authorList>
            <consortium name="The Broad Institute Genomics Platform"/>
            <consortium name="The Broad Institute Genome Sequencing Center for Infectious Disease"/>
            <person name="Wu L."/>
            <person name="Ma J."/>
        </authorList>
    </citation>
    <scope>NUCLEOTIDE SEQUENCE [LARGE SCALE GENOMIC DNA]</scope>
    <source>
        <strain evidence="2">CCUG 54939</strain>
    </source>
</reference>
<organism evidence="1 2">
    <name type="scientific">Pseudaeromonas sharmana</name>
    <dbReference type="NCBI Taxonomy" id="328412"/>
    <lineage>
        <taxon>Bacteria</taxon>
        <taxon>Pseudomonadati</taxon>
        <taxon>Pseudomonadota</taxon>
        <taxon>Gammaproteobacteria</taxon>
        <taxon>Aeromonadales</taxon>
        <taxon>Aeromonadaceae</taxon>
        <taxon>Pseudaeromonas</taxon>
    </lineage>
</organism>